<evidence type="ECO:0000313" key="1">
    <source>
        <dbReference type="EMBL" id="MBB4267644.1"/>
    </source>
</evidence>
<dbReference type="PANTHER" id="PTHR21485">
    <property type="entry name" value="HAD SUPERFAMILY MEMBERS CMAS AND KDSC"/>
    <property type="match status" value="1"/>
</dbReference>
<dbReference type="Pfam" id="PF02348">
    <property type="entry name" value="CTP_transf_3"/>
    <property type="match status" value="1"/>
</dbReference>
<name>A0A7W6RGK0_9PROT</name>
<organism evidence="1 2">
    <name type="scientific">Roseospira visakhapatnamensis</name>
    <dbReference type="NCBI Taxonomy" id="390880"/>
    <lineage>
        <taxon>Bacteria</taxon>
        <taxon>Pseudomonadati</taxon>
        <taxon>Pseudomonadota</taxon>
        <taxon>Alphaproteobacteria</taxon>
        <taxon>Rhodospirillales</taxon>
        <taxon>Rhodospirillaceae</taxon>
        <taxon>Roseospira</taxon>
    </lineage>
</organism>
<evidence type="ECO:0000313" key="2">
    <source>
        <dbReference type="Proteomes" id="UP000554286"/>
    </source>
</evidence>
<protein>
    <submittedName>
        <fullName evidence="1">CMP-N-acetylneuraminic acid synthetase</fullName>
    </submittedName>
</protein>
<proteinExistence type="predicted"/>
<reference evidence="1 2" key="1">
    <citation type="submission" date="2020-08" db="EMBL/GenBank/DDBJ databases">
        <title>Genome sequencing of Purple Non-Sulfur Bacteria from various extreme environments.</title>
        <authorList>
            <person name="Mayer M."/>
        </authorList>
    </citation>
    <scope>NUCLEOTIDE SEQUENCE [LARGE SCALE GENOMIC DNA]</scope>
    <source>
        <strain evidence="1 2">JA131</strain>
    </source>
</reference>
<dbReference type="Gene3D" id="3.90.550.10">
    <property type="entry name" value="Spore Coat Polysaccharide Biosynthesis Protein SpsA, Chain A"/>
    <property type="match status" value="1"/>
</dbReference>
<dbReference type="EMBL" id="JACIGK010000031">
    <property type="protein sequence ID" value="MBB4267644.1"/>
    <property type="molecule type" value="Genomic_DNA"/>
</dbReference>
<dbReference type="InterPro" id="IPR003329">
    <property type="entry name" value="Cytidylyl_trans"/>
</dbReference>
<gene>
    <name evidence="1" type="ORF">GGD89_003291</name>
</gene>
<dbReference type="GO" id="GO:0008781">
    <property type="term" value="F:N-acylneuraminate cytidylyltransferase activity"/>
    <property type="evidence" value="ECO:0007669"/>
    <property type="project" value="TreeGrafter"/>
</dbReference>
<dbReference type="RefSeq" id="WP_184047378.1">
    <property type="nucleotide sequence ID" value="NZ_JACIGK010000031.1"/>
</dbReference>
<sequence length="222" mass="24032">MRGQSQRVPGKNRRPLGGRPLFHHILGTLTAVPDIGTVVVNSDDPGLLDDVQAAFPGIVPQNRPVALSAPDTPMNAVLMDAVARLPDADGLILQTHATSPFLSAGTITAGIAALRAAWPGYDSLMAVTRRQIRLWDDRGRPLNHDPDRLLPTQDLAPVFEENSCLYLFTAETLRTRANRIGARPLLWATPTLDSLDIDDEDDFVLAEALCGHKRRAGPGLAE</sequence>
<accession>A0A7W6RGK0</accession>
<comment type="caution">
    <text evidence="1">The sequence shown here is derived from an EMBL/GenBank/DDBJ whole genome shotgun (WGS) entry which is preliminary data.</text>
</comment>
<dbReference type="AlphaFoldDB" id="A0A7W6RGK0"/>
<dbReference type="InterPro" id="IPR029044">
    <property type="entry name" value="Nucleotide-diphossugar_trans"/>
</dbReference>
<keyword evidence="2" id="KW-1185">Reference proteome</keyword>
<dbReference type="InterPro" id="IPR050793">
    <property type="entry name" value="CMP-NeuNAc_synthase"/>
</dbReference>
<dbReference type="PANTHER" id="PTHR21485:SF6">
    <property type="entry name" value="N-ACYLNEURAMINATE CYTIDYLYLTRANSFERASE-RELATED"/>
    <property type="match status" value="1"/>
</dbReference>
<dbReference type="Proteomes" id="UP000554286">
    <property type="component" value="Unassembled WGS sequence"/>
</dbReference>
<dbReference type="SUPFAM" id="SSF53448">
    <property type="entry name" value="Nucleotide-diphospho-sugar transferases"/>
    <property type="match status" value="1"/>
</dbReference>